<dbReference type="InterPro" id="IPR013087">
    <property type="entry name" value="Znf_C2H2_type"/>
</dbReference>
<keyword evidence="5" id="KW-1185">Reference proteome</keyword>
<dbReference type="AlphaFoldDB" id="A0A8H6FJJ3"/>
<feature type="compositionally biased region" description="Polar residues" evidence="2">
    <location>
        <begin position="109"/>
        <end position="122"/>
    </location>
</feature>
<dbReference type="GeneID" id="59293023"/>
<organism evidence="4 5">
    <name type="scientific">Letharia columbiana</name>
    <dbReference type="NCBI Taxonomy" id="112416"/>
    <lineage>
        <taxon>Eukaryota</taxon>
        <taxon>Fungi</taxon>
        <taxon>Dikarya</taxon>
        <taxon>Ascomycota</taxon>
        <taxon>Pezizomycotina</taxon>
        <taxon>Lecanoromycetes</taxon>
        <taxon>OSLEUM clade</taxon>
        <taxon>Lecanoromycetidae</taxon>
        <taxon>Lecanorales</taxon>
        <taxon>Lecanorineae</taxon>
        <taxon>Parmeliaceae</taxon>
        <taxon>Letharia</taxon>
    </lineage>
</organism>
<evidence type="ECO:0000313" key="4">
    <source>
        <dbReference type="EMBL" id="KAF6229734.1"/>
    </source>
</evidence>
<feature type="region of interest" description="Disordered" evidence="2">
    <location>
        <begin position="1"/>
        <end position="92"/>
    </location>
</feature>
<dbReference type="Gene3D" id="3.30.160.60">
    <property type="entry name" value="Classic Zinc Finger"/>
    <property type="match status" value="1"/>
</dbReference>
<comment type="caution">
    <text evidence="4">The sequence shown here is derived from an EMBL/GenBank/DDBJ whole genome shotgun (WGS) entry which is preliminary data.</text>
</comment>
<proteinExistence type="predicted"/>
<evidence type="ECO:0000256" key="2">
    <source>
        <dbReference type="SAM" id="MobiDB-lite"/>
    </source>
</evidence>
<keyword evidence="1" id="KW-0863">Zinc-finger</keyword>
<gene>
    <name evidence="4" type="ORF">HO173_011381</name>
</gene>
<dbReference type="GO" id="GO:0008270">
    <property type="term" value="F:zinc ion binding"/>
    <property type="evidence" value="ECO:0007669"/>
    <property type="project" value="UniProtKB-KW"/>
</dbReference>
<dbReference type="PROSITE" id="PS50157">
    <property type="entry name" value="ZINC_FINGER_C2H2_2"/>
    <property type="match status" value="1"/>
</dbReference>
<name>A0A8H6FJJ3_9LECA</name>
<sequence length="246" mass="27328">MCNSCGSASGHPNFTYSSDPPSYQHQQQTTSGYQYPHGNQNLRPPPLNTSYSSSGYSMNRTSSHGSSDSGYGTKTPSVASPRPQQSYPVQSYPVQSYPVQSYPVISHVPSRQLSQQSTSYSHDNQRSPGIEVVHTGPVSSSRHKKERRLSTPSPSSPSEYPCLHPSCGHISSRAHDLKRHMTVHFPPPPDELLDCKYEWCGRTGAHGFKREDHRKEHYRKVHMKESEYPKTGKGGRSGRSSGKSKP</sequence>
<feature type="region of interest" description="Disordered" evidence="2">
    <location>
        <begin position="109"/>
        <end position="161"/>
    </location>
</feature>
<keyword evidence="1" id="KW-0479">Metal-binding</keyword>
<dbReference type="Proteomes" id="UP000578531">
    <property type="component" value="Unassembled WGS sequence"/>
</dbReference>
<dbReference type="RefSeq" id="XP_037159926.1">
    <property type="nucleotide sequence ID" value="XM_037313261.1"/>
</dbReference>
<evidence type="ECO:0000256" key="1">
    <source>
        <dbReference type="PROSITE-ProRule" id="PRU00042"/>
    </source>
</evidence>
<dbReference type="EMBL" id="JACCJC010000070">
    <property type="protein sequence ID" value="KAF6229734.1"/>
    <property type="molecule type" value="Genomic_DNA"/>
</dbReference>
<feature type="domain" description="C2H2-type" evidence="3">
    <location>
        <begin position="160"/>
        <end position="189"/>
    </location>
</feature>
<keyword evidence="1" id="KW-0862">Zinc</keyword>
<feature type="region of interest" description="Disordered" evidence="2">
    <location>
        <begin position="209"/>
        <end position="246"/>
    </location>
</feature>
<protein>
    <recommendedName>
        <fullName evidence="3">C2H2-type domain-containing protein</fullName>
    </recommendedName>
</protein>
<dbReference type="SMART" id="SM00355">
    <property type="entry name" value="ZnF_C2H2"/>
    <property type="match status" value="2"/>
</dbReference>
<reference evidence="4 5" key="1">
    <citation type="journal article" date="2020" name="Genomics">
        <title>Complete, high-quality genomes from long-read metagenomic sequencing of two wolf lichen thalli reveals enigmatic genome architecture.</title>
        <authorList>
            <person name="McKenzie S.K."/>
            <person name="Walston R.F."/>
            <person name="Allen J.L."/>
        </authorList>
    </citation>
    <scope>NUCLEOTIDE SEQUENCE [LARGE SCALE GENOMIC DNA]</scope>
    <source>
        <strain evidence="4">WasteWater2</strain>
    </source>
</reference>
<accession>A0A8H6FJJ3</accession>
<evidence type="ECO:0000259" key="3">
    <source>
        <dbReference type="PROSITE" id="PS50157"/>
    </source>
</evidence>
<dbReference type="OrthoDB" id="2687452at2759"/>
<evidence type="ECO:0000313" key="5">
    <source>
        <dbReference type="Proteomes" id="UP000578531"/>
    </source>
</evidence>